<feature type="region of interest" description="Disordered" evidence="8">
    <location>
        <begin position="91"/>
        <end position="111"/>
    </location>
</feature>
<keyword evidence="7" id="KW-1003">Cell membrane</keyword>
<dbReference type="Proteomes" id="UP000237822">
    <property type="component" value="Unassembled WGS sequence"/>
</dbReference>
<feature type="transmembrane region" description="Helical" evidence="7">
    <location>
        <begin position="6"/>
        <end position="23"/>
    </location>
</feature>
<evidence type="ECO:0000256" key="1">
    <source>
        <dbReference type="ARBA" id="ARBA00004141"/>
    </source>
</evidence>
<evidence type="ECO:0000256" key="4">
    <source>
        <dbReference type="ARBA" id="ARBA00022692"/>
    </source>
</evidence>
<evidence type="ECO:0000256" key="7">
    <source>
        <dbReference type="HAMAP-Rule" id="MF_01456"/>
    </source>
</evidence>
<evidence type="ECO:0000256" key="2">
    <source>
        <dbReference type="ARBA" id="ARBA00010519"/>
    </source>
</evidence>
<dbReference type="AlphaFoldDB" id="A0A2T0UI76"/>
<comment type="catalytic activity">
    <reaction evidence="7">
        <text>a quinone + NADH + 5 H(+)(in) = a quinol + NAD(+) + 4 H(+)(out)</text>
        <dbReference type="Rhea" id="RHEA:57888"/>
        <dbReference type="ChEBI" id="CHEBI:15378"/>
        <dbReference type="ChEBI" id="CHEBI:24646"/>
        <dbReference type="ChEBI" id="CHEBI:57540"/>
        <dbReference type="ChEBI" id="CHEBI:57945"/>
        <dbReference type="ChEBI" id="CHEBI:132124"/>
    </reaction>
</comment>
<dbReference type="NCBIfam" id="NF004320">
    <property type="entry name" value="PRK05715.1-2"/>
    <property type="match status" value="1"/>
</dbReference>
<dbReference type="GO" id="GO:0050136">
    <property type="term" value="F:NADH dehydrogenase (quinone) (non-electrogenic) activity"/>
    <property type="evidence" value="ECO:0007669"/>
    <property type="project" value="UniProtKB-UniRule"/>
</dbReference>
<evidence type="ECO:0000313" key="10">
    <source>
        <dbReference type="Proteomes" id="UP000237822"/>
    </source>
</evidence>
<keyword evidence="7" id="KW-0520">NAD</keyword>
<gene>
    <name evidence="7" type="primary">nuoK</name>
    <name evidence="9" type="ORF">BCF74_11581</name>
</gene>
<dbReference type="Gene3D" id="1.10.287.3510">
    <property type="match status" value="1"/>
</dbReference>
<comment type="subunit">
    <text evidence="7">NDH-1 is composed of 14 different subunits. Subunits NuoA, H, J, K, L, M, N constitute the membrane sector of the complex.</text>
</comment>
<keyword evidence="7" id="KW-0874">Quinone</keyword>
<dbReference type="OrthoDB" id="9810120at2"/>
<dbReference type="GO" id="GO:0005886">
    <property type="term" value="C:plasma membrane"/>
    <property type="evidence" value="ECO:0007669"/>
    <property type="project" value="UniProtKB-SubCell"/>
</dbReference>
<comment type="subcellular location">
    <subcellularLocation>
        <location evidence="7">Cell membrane</location>
        <topology evidence="7">Multi-pass membrane protein</topology>
    </subcellularLocation>
    <subcellularLocation>
        <location evidence="1">Membrane</location>
        <topology evidence="1">Multi-pass membrane protein</topology>
    </subcellularLocation>
</comment>
<evidence type="ECO:0000256" key="6">
    <source>
        <dbReference type="ARBA" id="ARBA00023136"/>
    </source>
</evidence>
<dbReference type="InterPro" id="IPR001133">
    <property type="entry name" value="NADH_UbQ_OxRdtase_chain4L/K"/>
</dbReference>
<dbReference type="GO" id="GO:0048038">
    <property type="term" value="F:quinone binding"/>
    <property type="evidence" value="ECO:0007669"/>
    <property type="project" value="UniProtKB-KW"/>
</dbReference>
<keyword evidence="5 7" id="KW-1133">Transmembrane helix</keyword>
<dbReference type="InterPro" id="IPR039428">
    <property type="entry name" value="NUOK/Mnh_C1-like"/>
</dbReference>
<keyword evidence="4 7" id="KW-0812">Transmembrane</keyword>
<accession>A0A2T0UI76</accession>
<dbReference type="EC" id="7.1.1.-" evidence="7"/>
<name>A0A2T0UI76_9MICO</name>
<evidence type="ECO:0000313" key="9">
    <source>
        <dbReference type="EMBL" id="PRY57566.1"/>
    </source>
</evidence>
<reference evidence="9 10" key="1">
    <citation type="submission" date="2018-03" db="EMBL/GenBank/DDBJ databases">
        <title>Genomic Encyclopedia of Archaeal and Bacterial Type Strains, Phase II (KMG-II): from individual species to whole genera.</title>
        <authorList>
            <person name="Goeker M."/>
        </authorList>
    </citation>
    <scope>NUCLEOTIDE SEQUENCE [LARGE SCALE GENOMIC DNA]</scope>
    <source>
        <strain evidence="9 10">ATCC BAA-1496</strain>
    </source>
</reference>
<dbReference type="PANTHER" id="PTHR11434">
    <property type="entry name" value="NADH-UBIQUINONE OXIDOREDUCTASE SUBUNIT ND4L"/>
    <property type="match status" value="1"/>
</dbReference>
<evidence type="ECO:0000256" key="3">
    <source>
        <dbReference type="ARBA" id="ARBA00022448"/>
    </source>
</evidence>
<keyword evidence="6 7" id="KW-0472">Membrane</keyword>
<sequence>MIHLVGPYVVAALLVGIGVMGVLARRNAVLLLIGVELILSGALLLLVTSGAASPSRWEASSVLPLFVITIAAAEVVVALAVILAVFRHGGSIDLDAPTPGADEADGPGVDG</sequence>
<proteinExistence type="inferred from homology"/>
<dbReference type="HAMAP" id="MF_01456">
    <property type="entry name" value="NDH1_NuoK"/>
    <property type="match status" value="1"/>
</dbReference>
<evidence type="ECO:0000256" key="8">
    <source>
        <dbReference type="SAM" id="MobiDB-lite"/>
    </source>
</evidence>
<dbReference type="GO" id="GO:0030964">
    <property type="term" value="C:NADH dehydrogenase complex"/>
    <property type="evidence" value="ECO:0007669"/>
    <property type="project" value="TreeGrafter"/>
</dbReference>
<dbReference type="GO" id="GO:0042773">
    <property type="term" value="P:ATP synthesis coupled electron transport"/>
    <property type="evidence" value="ECO:0007669"/>
    <property type="project" value="InterPro"/>
</dbReference>
<protein>
    <recommendedName>
        <fullName evidence="7">NADH-quinone oxidoreductase subunit K</fullName>
        <ecNumber evidence="7">7.1.1.-</ecNumber>
    </recommendedName>
    <alternativeName>
        <fullName evidence="7">NADH dehydrogenase I subunit K</fullName>
    </alternativeName>
    <alternativeName>
        <fullName evidence="7">NDH-1 subunit K</fullName>
    </alternativeName>
</protein>
<dbReference type="PANTHER" id="PTHR11434:SF16">
    <property type="entry name" value="NADH-UBIQUINONE OXIDOREDUCTASE CHAIN 4L"/>
    <property type="match status" value="1"/>
</dbReference>
<comment type="similarity">
    <text evidence="2 7">Belongs to the complex I subunit 4L family.</text>
</comment>
<comment type="function">
    <text evidence="7">NDH-1 shuttles electrons from NADH, via FMN and iron-sulfur (Fe-S) centers, to quinones in the respiratory chain. The immediate electron acceptor for the enzyme in this species is believed to be a menaquinone. Couples the redox reaction to proton translocation (for every two electrons transferred, four hydrogen ions are translocated across the cytoplasmic membrane), and thus conserves the redox energy in a proton gradient.</text>
</comment>
<dbReference type="Pfam" id="PF00420">
    <property type="entry name" value="Oxidored_q2"/>
    <property type="match status" value="1"/>
</dbReference>
<organism evidence="9 10">
    <name type="scientific">Knoellia remsis</name>
    <dbReference type="NCBI Taxonomy" id="407159"/>
    <lineage>
        <taxon>Bacteria</taxon>
        <taxon>Bacillati</taxon>
        <taxon>Actinomycetota</taxon>
        <taxon>Actinomycetes</taxon>
        <taxon>Micrococcales</taxon>
        <taxon>Intrasporangiaceae</taxon>
        <taxon>Knoellia</taxon>
    </lineage>
</organism>
<keyword evidence="7" id="KW-1278">Translocase</keyword>
<dbReference type="RefSeq" id="WP_106297873.1">
    <property type="nucleotide sequence ID" value="NZ_PVTI01000015.1"/>
</dbReference>
<keyword evidence="10" id="KW-1185">Reference proteome</keyword>
<feature type="transmembrane region" description="Helical" evidence="7">
    <location>
        <begin position="30"/>
        <end position="51"/>
    </location>
</feature>
<dbReference type="EMBL" id="PVTI01000015">
    <property type="protein sequence ID" value="PRY57566.1"/>
    <property type="molecule type" value="Genomic_DNA"/>
</dbReference>
<feature type="transmembrane region" description="Helical" evidence="7">
    <location>
        <begin position="63"/>
        <end position="86"/>
    </location>
</feature>
<evidence type="ECO:0000256" key="5">
    <source>
        <dbReference type="ARBA" id="ARBA00022989"/>
    </source>
</evidence>
<keyword evidence="3 7" id="KW-0813">Transport</keyword>
<comment type="caution">
    <text evidence="9">The sequence shown here is derived from an EMBL/GenBank/DDBJ whole genome shotgun (WGS) entry which is preliminary data.</text>
</comment>